<dbReference type="InterPro" id="IPR050250">
    <property type="entry name" value="Macrolide_Exporter_MacB"/>
</dbReference>
<feature type="transmembrane region" description="Helical" evidence="6">
    <location>
        <begin position="808"/>
        <end position="836"/>
    </location>
</feature>
<evidence type="ECO:0000259" key="8">
    <source>
        <dbReference type="Pfam" id="PF12704"/>
    </source>
</evidence>
<feature type="transmembrane region" description="Helical" evidence="6">
    <location>
        <begin position="479"/>
        <end position="502"/>
    </location>
</feature>
<keyword evidence="4 6" id="KW-1133">Transmembrane helix</keyword>
<evidence type="ECO:0000256" key="3">
    <source>
        <dbReference type="ARBA" id="ARBA00022692"/>
    </source>
</evidence>
<dbReference type="EMBL" id="JASJOS010000001">
    <property type="protein sequence ID" value="MDJ1479115.1"/>
    <property type="molecule type" value="Genomic_DNA"/>
</dbReference>
<feature type="transmembrane region" description="Helical" evidence="6">
    <location>
        <begin position="431"/>
        <end position="453"/>
    </location>
</feature>
<protein>
    <submittedName>
        <fullName evidence="9">Permease prefix domain 2-containing transporter</fullName>
    </submittedName>
</protein>
<dbReference type="PANTHER" id="PTHR30572:SF18">
    <property type="entry name" value="ABC-TYPE MACROLIDE FAMILY EXPORT SYSTEM PERMEASE COMPONENT 2"/>
    <property type="match status" value="1"/>
</dbReference>
<dbReference type="Pfam" id="PF02687">
    <property type="entry name" value="FtsX"/>
    <property type="match status" value="2"/>
</dbReference>
<feature type="transmembrane region" description="Helical" evidence="6">
    <location>
        <begin position="776"/>
        <end position="796"/>
    </location>
</feature>
<evidence type="ECO:0000256" key="5">
    <source>
        <dbReference type="ARBA" id="ARBA00023136"/>
    </source>
</evidence>
<dbReference type="InterPro" id="IPR003838">
    <property type="entry name" value="ABC3_permease_C"/>
</dbReference>
<feature type="transmembrane region" description="Helical" evidence="6">
    <location>
        <begin position="385"/>
        <end position="404"/>
    </location>
</feature>
<evidence type="ECO:0000256" key="6">
    <source>
        <dbReference type="SAM" id="Phobius"/>
    </source>
</evidence>
<proteinExistence type="predicted"/>
<dbReference type="InterPro" id="IPR047699">
    <property type="entry name" value="Permease_put_prefix"/>
</dbReference>
<gene>
    <name evidence="9" type="ORF">QNI16_01390</name>
</gene>
<keyword evidence="2" id="KW-1003">Cell membrane</keyword>
<feature type="transmembrane region" description="Helical" evidence="6">
    <location>
        <begin position="856"/>
        <end position="876"/>
    </location>
</feature>
<accession>A0AAE3QHV0</accession>
<evidence type="ECO:0000256" key="2">
    <source>
        <dbReference type="ARBA" id="ARBA00022475"/>
    </source>
</evidence>
<evidence type="ECO:0000259" key="7">
    <source>
        <dbReference type="Pfam" id="PF02687"/>
    </source>
</evidence>
<organism evidence="9 10">
    <name type="scientific">Xanthocytophaga flava</name>
    <dbReference type="NCBI Taxonomy" id="3048013"/>
    <lineage>
        <taxon>Bacteria</taxon>
        <taxon>Pseudomonadati</taxon>
        <taxon>Bacteroidota</taxon>
        <taxon>Cytophagia</taxon>
        <taxon>Cytophagales</taxon>
        <taxon>Rhodocytophagaceae</taxon>
        <taxon>Xanthocytophaga</taxon>
    </lineage>
</organism>
<sequence length="895" mass="101620">MHNSTKPSPPQWAEKLLEQFCDPDLLEEIQGDLQEEFAYQVHTKGKRKAQWNYWLDVAGFIRPFAFKRSRRKHTHHSTPIYSPDMLRNYLKTAFRHLTRHRTSTAINLFGLTLGLTACMVIYLITHFELSYDTFHPDKERIYRLIGKGHFGPNAEDQPFGFLPNAVPAAMRKEISGIETIAAFHNTETDVLIPDGKEEPKRLERRQWGVDKAEIILTEPSYFDIFHYTWLIGNPKTALNEPFKVVLSERKARKYFGDIPLEAMIGREVIYHDSVRTNVAGIVKDWGQQTDFTFTDFISLATINASKLKGNINLEQWDDIWSASQAFVKLPQGTTPAQLEPQFQQFSKAHFQKDLKIVPGLQPLSDLHFNAEYGDNYSRKAHLPTLYGLMGIALFILVIAVINFINMATAQSAQWAKEVGIRKVLGSNRRNLIFQFLMESLLTTLVAIILALLLTKPVLLAFQNFVPDGVTFQILNSDTLLFLLLLTVTTALLAGFYPSWILSSYLPSLTLKGQTALKGGQKGYLRKGLIVFQFTVSLIFIIGTLMVERQLNFMRNKDLGFKSDAVITLTSPRGPRGNNLEVLYNKVQQLSGVEKAILEVLEPMGINYGIDRVVYKGKIEVQLDAAYKMGNEEYIPFYEMKLLAGRSHLKSDTASEFVINATFVKALGFKHPMEAIGKQLVWRDKYYPIVGVVADFHQQSMHEKIAPTFITTSPKARNIAIKLKSKELQEVKTTIDEIEKAWKQVYPNHKFSYVFLDDAIAQFYEKEQKTSQLVNTATAITILISCVGLLGLVMFTTEQRMKEIGIRKILGASVYTILLLLSRDFLLLIGIALVVATPIAWYATHLWLQDFVYKVDIAWWIFGLAGIASIVITLFTISFQSLKAALMNPTKSLRSE</sequence>
<evidence type="ECO:0000313" key="9">
    <source>
        <dbReference type="EMBL" id="MDJ1479115.1"/>
    </source>
</evidence>
<feature type="domain" description="ABC3 transporter permease C-terminal" evidence="7">
    <location>
        <begin position="391"/>
        <end position="503"/>
    </location>
</feature>
<dbReference type="RefSeq" id="WP_313975038.1">
    <property type="nucleotide sequence ID" value="NZ_JASJOS010000001.1"/>
</dbReference>
<feature type="domain" description="MacB-like periplasmic core" evidence="8">
    <location>
        <begin position="104"/>
        <end position="344"/>
    </location>
</feature>
<dbReference type="Proteomes" id="UP001241110">
    <property type="component" value="Unassembled WGS sequence"/>
</dbReference>
<feature type="domain" description="ABC3 transporter permease C-terminal" evidence="7">
    <location>
        <begin position="776"/>
        <end position="888"/>
    </location>
</feature>
<dbReference type="NCBIfam" id="NF038404">
    <property type="entry name" value="perm_prefix_2"/>
    <property type="match status" value="1"/>
</dbReference>
<dbReference type="GO" id="GO:0005886">
    <property type="term" value="C:plasma membrane"/>
    <property type="evidence" value="ECO:0007669"/>
    <property type="project" value="UniProtKB-SubCell"/>
</dbReference>
<dbReference type="GO" id="GO:0022857">
    <property type="term" value="F:transmembrane transporter activity"/>
    <property type="evidence" value="ECO:0007669"/>
    <property type="project" value="TreeGrafter"/>
</dbReference>
<dbReference type="AlphaFoldDB" id="A0AAE3QHV0"/>
<evidence type="ECO:0000256" key="4">
    <source>
        <dbReference type="ARBA" id="ARBA00022989"/>
    </source>
</evidence>
<reference evidence="9" key="1">
    <citation type="submission" date="2023-05" db="EMBL/GenBank/DDBJ databases">
        <authorList>
            <person name="Zhang X."/>
        </authorList>
    </citation>
    <scope>NUCLEOTIDE SEQUENCE</scope>
    <source>
        <strain evidence="9">YF14B1</strain>
    </source>
</reference>
<dbReference type="InterPro" id="IPR025857">
    <property type="entry name" value="MacB_PCD"/>
</dbReference>
<keyword evidence="3 6" id="KW-0812">Transmembrane</keyword>
<dbReference type="Pfam" id="PF12704">
    <property type="entry name" value="MacB_PCD"/>
    <property type="match status" value="1"/>
</dbReference>
<keyword evidence="5 6" id="KW-0472">Membrane</keyword>
<feature type="transmembrane region" description="Helical" evidence="6">
    <location>
        <begin position="105"/>
        <end position="124"/>
    </location>
</feature>
<feature type="transmembrane region" description="Helical" evidence="6">
    <location>
        <begin position="523"/>
        <end position="546"/>
    </location>
</feature>
<comment type="caution">
    <text evidence="9">The sequence shown here is derived from an EMBL/GenBank/DDBJ whole genome shotgun (WGS) entry which is preliminary data.</text>
</comment>
<name>A0AAE3QHV0_9BACT</name>
<evidence type="ECO:0000313" key="10">
    <source>
        <dbReference type="Proteomes" id="UP001241110"/>
    </source>
</evidence>
<evidence type="ECO:0000256" key="1">
    <source>
        <dbReference type="ARBA" id="ARBA00004651"/>
    </source>
</evidence>
<comment type="subcellular location">
    <subcellularLocation>
        <location evidence="1">Cell membrane</location>
        <topology evidence="1">Multi-pass membrane protein</topology>
    </subcellularLocation>
</comment>
<dbReference type="PANTHER" id="PTHR30572">
    <property type="entry name" value="MEMBRANE COMPONENT OF TRANSPORTER-RELATED"/>
    <property type="match status" value="1"/>
</dbReference>